<gene>
    <name evidence="10" type="ORF">BECKH772A_GA0070896_1006810</name>
</gene>
<feature type="region of interest" description="Disordered" evidence="8">
    <location>
        <begin position="225"/>
        <end position="263"/>
    </location>
</feature>
<dbReference type="InterPro" id="IPR037066">
    <property type="entry name" value="Plug_dom_sf"/>
</dbReference>
<dbReference type="Gene3D" id="2.170.130.10">
    <property type="entry name" value="TonB-dependent receptor, plug domain"/>
    <property type="match status" value="1"/>
</dbReference>
<feature type="domain" description="TonB-dependent receptor plug" evidence="9">
    <location>
        <begin position="10"/>
        <end position="45"/>
    </location>
</feature>
<organism evidence="10">
    <name type="scientific">Candidatus Kentrum eta</name>
    <dbReference type="NCBI Taxonomy" id="2126337"/>
    <lineage>
        <taxon>Bacteria</taxon>
        <taxon>Pseudomonadati</taxon>
        <taxon>Pseudomonadota</taxon>
        <taxon>Gammaproteobacteria</taxon>
        <taxon>Candidatus Kentrum</taxon>
    </lineage>
</organism>
<dbReference type="Gene3D" id="2.40.170.20">
    <property type="entry name" value="TonB-dependent receptor, beta-barrel domain"/>
    <property type="match status" value="1"/>
</dbReference>
<keyword evidence="2" id="KW-0813">Transport</keyword>
<dbReference type="PANTHER" id="PTHR30069:SF53">
    <property type="entry name" value="COLICIN I RECEPTOR-RELATED"/>
    <property type="match status" value="1"/>
</dbReference>
<protein>
    <submittedName>
        <fullName evidence="10">TonB-dependent Receptor Plug Domain</fullName>
    </submittedName>
</protein>
<keyword evidence="4" id="KW-0812">Transmembrane</keyword>
<keyword evidence="3" id="KW-1134">Transmembrane beta strand</keyword>
<evidence type="ECO:0000256" key="2">
    <source>
        <dbReference type="ARBA" id="ARBA00022448"/>
    </source>
</evidence>
<evidence type="ECO:0000313" key="10">
    <source>
        <dbReference type="EMBL" id="VFJ94239.1"/>
    </source>
</evidence>
<dbReference type="AlphaFoldDB" id="A0A450UP01"/>
<reference evidence="10" key="1">
    <citation type="submission" date="2019-02" db="EMBL/GenBank/DDBJ databases">
        <authorList>
            <person name="Gruber-Vodicka R. H."/>
            <person name="Seah K. B. B."/>
        </authorList>
    </citation>
    <scope>NUCLEOTIDE SEQUENCE</scope>
    <source>
        <strain evidence="10">BECK_SA2B15</strain>
    </source>
</reference>
<dbReference type="GO" id="GO:0015889">
    <property type="term" value="P:cobalamin transport"/>
    <property type="evidence" value="ECO:0007669"/>
    <property type="project" value="TreeGrafter"/>
</dbReference>
<keyword evidence="7" id="KW-0998">Cell outer membrane</keyword>
<name>A0A450UP01_9GAMM</name>
<dbReference type="GO" id="GO:0009279">
    <property type="term" value="C:cell outer membrane"/>
    <property type="evidence" value="ECO:0007669"/>
    <property type="project" value="UniProtKB-SubCell"/>
</dbReference>
<keyword evidence="5" id="KW-0732">Signal</keyword>
<proteinExistence type="predicted"/>
<comment type="subcellular location">
    <subcellularLocation>
        <location evidence="1">Cell outer membrane</location>
        <topology evidence="1">Multi-pass membrane protein</topology>
    </subcellularLocation>
</comment>
<accession>A0A450UP01</accession>
<dbReference type="InterPro" id="IPR012910">
    <property type="entry name" value="Plug_dom"/>
</dbReference>
<evidence type="ECO:0000256" key="5">
    <source>
        <dbReference type="ARBA" id="ARBA00022729"/>
    </source>
</evidence>
<evidence type="ECO:0000259" key="9">
    <source>
        <dbReference type="Pfam" id="PF07715"/>
    </source>
</evidence>
<evidence type="ECO:0000256" key="4">
    <source>
        <dbReference type="ARBA" id="ARBA00022692"/>
    </source>
</evidence>
<evidence type="ECO:0000256" key="7">
    <source>
        <dbReference type="ARBA" id="ARBA00023237"/>
    </source>
</evidence>
<dbReference type="InterPro" id="IPR039426">
    <property type="entry name" value="TonB-dep_rcpt-like"/>
</dbReference>
<evidence type="ECO:0000256" key="1">
    <source>
        <dbReference type="ARBA" id="ARBA00004571"/>
    </source>
</evidence>
<keyword evidence="10" id="KW-0675">Receptor</keyword>
<sequence>MASKVGSATLGTTPFQHIPIEQIRRIEVVRGPRSSLYGSEAVGGVIRIFTRKGGGDIEPSLSFGYGRDRTYNASAGVSGGGERGWFSLNASGTDTEGFNVRDSGEPDDDGYREASGALRAGYRFDNGLAVDAHLLHTTSDTEFDSSPDASESLQQVLGGTLRYSPTDAWQMTLTGGRSRDESDNFKDGVFKSRFDTRRDTLSWQNDLFIGDDHLLTVGLRLPGRQGGQHERLCGDRPGQQGTVRPVSGDAFQPRRPAIPAPGR</sequence>
<dbReference type="PANTHER" id="PTHR30069">
    <property type="entry name" value="TONB-DEPENDENT OUTER MEMBRANE RECEPTOR"/>
    <property type="match status" value="1"/>
</dbReference>
<dbReference type="SUPFAM" id="SSF56935">
    <property type="entry name" value="Porins"/>
    <property type="match status" value="1"/>
</dbReference>
<evidence type="ECO:0000256" key="6">
    <source>
        <dbReference type="ARBA" id="ARBA00023136"/>
    </source>
</evidence>
<keyword evidence="6" id="KW-0472">Membrane</keyword>
<dbReference type="EMBL" id="CAADFG010000068">
    <property type="protein sequence ID" value="VFJ94239.1"/>
    <property type="molecule type" value="Genomic_DNA"/>
</dbReference>
<evidence type="ECO:0000256" key="3">
    <source>
        <dbReference type="ARBA" id="ARBA00022452"/>
    </source>
</evidence>
<dbReference type="Pfam" id="PF07715">
    <property type="entry name" value="Plug"/>
    <property type="match status" value="1"/>
</dbReference>
<evidence type="ECO:0000256" key="8">
    <source>
        <dbReference type="SAM" id="MobiDB-lite"/>
    </source>
</evidence>
<dbReference type="InterPro" id="IPR036942">
    <property type="entry name" value="Beta-barrel_TonB_sf"/>
</dbReference>